<gene>
    <name evidence="1" type="ORF">AYI69_g9677</name>
</gene>
<evidence type="ECO:0008006" key="3">
    <source>
        <dbReference type="Google" id="ProtNLM"/>
    </source>
</evidence>
<evidence type="ECO:0000313" key="2">
    <source>
        <dbReference type="Proteomes" id="UP000187429"/>
    </source>
</evidence>
<dbReference type="Proteomes" id="UP000187429">
    <property type="component" value="Unassembled WGS sequence"/>
</dbReference>
<comment type="caution">
    <text evidence="1">The sequence shown here is derived from an EMBL/GenBank/DDBJ whole genome shotgun (WGS) entry which is preliminary data.</text>
</comment>
<dbReference type="InterPro" id="IPR036397">
    <property type="entry name" value="RNaseH_sf"/>
</dbReference>
<dbReference type="AlphaFoldDB" id="A0A1R1XB48"/>
<evidence type="ECO:0000313" key="1">
    <source>
        <dbReference type="EMBL" id="OMJ11837.1"/>
    </source>
</evidence>
<dbReference type="GO" id="GO:0003676">
    <property type="term" value="F:nucleic acid binding"/>
    <property type="evidence" value="ECO:0007669"/>
    <property type="project" value="InterPro"/>
</dbReference>
<dbReference type="EMBL" id="LSSM01005836">
    <property type="protein sequence ID" value="OMJ11837.1"/>
    <property type="molecule type" value="Genomic_DNA"/>
</dbReference>
<reference evidence="2" key="1">
    <citation type="submission" date="2017-01" db="EMBL/GenBank/DDBJ databases">
        <authorList>
            <person name="Wang Y."/>
            <person name="White M."/>
            <person name="Kvist S."/>
            <person name="Moncalvo J.-M."/>
        </authorList>
    </citation>
    <scope>NUCLEOTIDE SEQUENCE [LARGE SCALE GENOMIC DNA]</scope>
    <source>
        <strain evidence="2">ID-206-W2</strain>
    </source>
</reference>
<sequence length="105" mass="12248">MIKRMNSTIRYALSKTVDQDYSNWDLLIPQISLGVRLIKSARTGHYPYYLMFGRSPRMPIDEKKNVVCKLNTNLREMKLEYLPGLQSVFSRESTSPKKSLSFKLD</sequence>
<keyword evidence="2" id="KW-1185">Reference proteome</keyword>
<organism evidence="1 2">
    <name type="scientific">Smittium culicis</name>
    <dbReference type="NCBI Taxonomy" id="133412"/>
    <lineage>
        <taxon>Eukaryota</taxon>
        <taxon>Fungi</taxon>
        <taxon>Fungi incertae sedis</taxon>
        <taxon>Zoopagomycota</taxon>
        <taxon>Kickxellomycotina</taxon>
        <taxon>Harpellomycetes</taxon>
        <taxon>Harpellales</taxon>
        <taxon>Legeriomycetaceae</taxon>
        <taxon>Smittium</taxon>
    </lineage>
</organism>
<proteinExistence type="predicted"/>
<protein>
    <recommendedName>
        <fullName evidence="3">Retrovirus-related Pol polyprotein from transposon</fullName>
    </recommendedName>
</protein>
<dbReference type="OrthoDB" id="5597284at2759"/>
<name>A0A1R1XB48_9FUNG</name>
<dbReference type="Gene3D" id="3.30.420.10">
    <property type="entry name" value="Ribonuclease H-like superfamily/Ribonuclease H"/>
    <property type="match status" value="1"/>
</dbReference>
<accession>A0A1R1XB48</accession>